<protein>
    <submittedName>
        <fullName evidence="2">Uncharacterized protein</fullName>
    </submittedName>
</protein>
<evidence type="ECO:0000313" key="3">
    <source>
        <dbReference type="Proteomes" id="UP000662904"/>
    </source>
</evidence>
<gene>
    <name evidence="2" type="ORF">H0A61_02479</name>
</gene>
<dbReference type="AlphaFoldDB" id="A0A8A0RRU0"/>
<keyword evidence="3" id="KW-1185">Reference proteome</keyword>
<dbReference type="KEGG" id="kme:H0A61_02479"/>
<keyword evidence="1" id="KW-1133">Transmembrane helix</keyword>
<evidence type="ECO:0000256" key="1">
    <source>
        <dbReference type="SAM" id="Phobius"/>
    </source>
</evidence>
<sequence length="53" mass="6164">MIRLIKSPGITFIFIVIMLITGMLFWYLFQSNTGDNPPLRAKLVNNKYISLFL</sequence>
<feature type="transmembrane region" description="Helical" evidence="1">
    <location>
        <begin position="12"/>
        <end position="29"/>
    </location>
</feature>
<keyword evidence="1" id="KW-0472">Membrane</keyword>
<accession>A0A8A0RRU0</accession>
<keyword evidence="1" id="KW-0812">Transmembrane</keyword>
<proteinExistence type="predicted"/>
<name>A0A8A0RRU0_9FIRM</name>
<dbReference type="Proteomes" id="UP000662904">
    <property type="component" value="Chromosome"/>
</dbReference>
<dbReference type="EMBL" id="CP059066">
    <property type="protein sequence ID" value="QSQ10087.1"/>
    <property type="molecule type" value="Genomic_DNA"/>
</dbReference>
<evidence type="ECO:0000313" key="2">
    <source>
        <dbReference type="EMBL" id="QSQ10087.1"/>
    </source>
</evidence>
<organism evidence="2 3">
    <name type="scientific">Koleobacter methoxysyntrophicus</name>
    <dbReference type="NCBI Taxonomy" id="2751313"/>
    <lineage>
        <taxon>Bacteria</taxon>
        <taxon>Bacillati</taxon>
        <taxon>Bacillota</taxon>
        <taxon>Clostridia</taxon>
        <taxon>Koleobacterales</taxon>
        <taxon>Koleobacteraceae</taxon>
        <taxon>Koleobacter</taxon>
    </lineage>
</organism>
<reference evidence="2" key="1">
    <citation type="submission" date="2020-07" db="EMBL/GenBank/DDBJ databases">
        <title>Koleobacter methoxysyntrophicus gen. nov., sp. nov., a novel anaerobic bacterium isolated from deep subsurface oil field and proposal of Koleobacterales ord. nov. in the phylum Firmicutes.</title>
        <authorList>
            <person name="Sakamoto S."/>
            <person name="Tamaki H."/>
        </authorList>
    </citation>
    <scope>NUCLEOTIDE SEQUENCE</scope>
    <source>
        <strain evidence="2">NRmbB1</strain>
    </source>
</reference>